<comment type="cofactor">
    <cofactor evidence="1">
        <name>Mg(2+)</name>
        <dbReference type="ChEBI" id="CHEBI:18420"/>
    </cofactor>
</comment>
<dbReference type="RefSeq" id="WP_058531338.1">
    <property type="nucleotide sequence ID" value="NZ_CAAAIN010000001.1"/>
</dbReference>
<dbReference type="InterPro" id="IPR000160">
    <property type="entry name" value="GGDEF_dom"/>
</dbReference>
<dbReference type="EC" id="3.1.4.52" evidence="2"/>
<dbReference type="SUPFAM" id="SSF141868">
    <property type="entry name" value="EAL domain-like"/>
    <property type="match status" value="1"/>
</dbReference>
<dbReference type="InterPro" id="IPR000700">
    <property type="entry name" value="PAS-assoc_C"/>
</dbReference>
<dbReference type="NCBIfam" id="TIGR00254">
    <property type="entry name" value="GGDEF"/>
    <property type="match status" value="1"/>
</dbReference>
<dbReference type="InterPro" id="IPR029787">
    <property type="entry name" value="Nucleotide_cyclase"/>
</dbReference>
<dbReference type="NCBIfam" id="TIGR00229">
    <property type="entry name" value="sensory_box"/>
    <property type="match status" value="1"/>
</dbReference>
<organism evidence="8 9">
    <name type="scientific">Legionella rubrilucens</name>
    <dbReference type="NCBI Taxonomy" id="458"/>
    <lineage>
        <taxon>Bacteria</taxon>
        <taxon>Pseudomonadati</taxon>
        <taxon>Pseudomonadota</taxon>
        <taxon>Gammaproteobacteria</taxon>
        <taxon>Legionellales</taxon>
        <taxon>Legionellaceae</taxon>
        <taxon>Legionella</taxon>
    </lineage>
</organism>
<dbReference type="Pfam" id="PF13426">
    <property type="entry name" value="PAS_9"/>
    <property type="match status" value="1"/>
</dbReference>
<evidence type="ECO:0000313" key="9">
    <source>
        <dbReference type="Proteomes" id="UP000054608"/>
    </source>
</evidence>
<dbReference type="FunFam" id="3.30.70.270:FF:000001">
    <property type="entry name" value="Diguanylate cyclase domain protein"/>
    <property type="match status" value="1"/>
</dbReference>
<dbReference type="Pfam" id="PF00563">
    <property type="entry name" value="EAL"/>
    <property type="match status" value="1"/>
</dbReference>
<dbReference type="SMART" id="SM00267">
    <property type="entry name" value="GGDEF"/>
    <property type="match status" value="1"/>
</dbReference>
<dbReference type="SUPFAM" id="SSF55785">
    <property type="entry name" value="PYP-like sensor domain (PAS domain)"/>
    <property type="match status" value="2"/>
</dbReference>
<dbReference type="SMART" id="SM00086">
    <property type="entry name" value="PAC"/>
    <property type="match status" value="1"/>
</dbReference>
<dbReference type="CDD" id="cd01948">
    <property type="entry name" value="EAL"/>
    <property type="match status" value="1"/>
</dbReference>
<dbReference type="OrthoDB" id="8553030at2"/>
<dbReference type="SMART" id="SM00052">
    <property type="entry name" value="EAL"/>
    <property type="match status" value="1"/>
</dbReference>
<protein>
    <recommendedName>
        <fullName evidence="2">cyclic-guanylate-specific phosphodiesterase</fullName>
        <ecNumber evidence="2">3.1.4.52</ecNumber>
    </recommendedName>
</protein>
<dbReference type="PROSITE" id="PS50113">
    <property type="entry name" value="PAC"/>
    <property type="match status" value="1"/>
</dbReference>
<dbReference type="InterPro" id="IPR001610">
    <property type="entry name" value="PAC"/>
</dbReference>
<dbReference type="Gene3D" id="3.30.450.20">
    <property type="entry name" value="PAS domain"/>
    <property type="match status" value="2"/>
</dbReference>
<evidence type="ECO:0000259" key="6">
    <source>
        <dbReference type="PROSITE" id="PS50883"/>
    </source>
</evidence>
<dbReference type="InterPro" id="IPR035965">
    <property type="entry name" value="PAS-like_dom_sf"/>
</dbReference>
<dbReference type="Proteomes" id="UP000054608">
    <property type="component" value="Unassembled WGS sequence"/>
</dbReference>
<comment type="caution">
    <text evidence="8">The sequence shown here is derived from an EMBL/GenBank/DDBJ whole genome shotgun (WGS) entry which is preliminary data.</text>
</comment>
<dbReference type="SUPFAM" id="SSF55073">
    <property type="entry name" value="Nucleotide cyclase"/>
    <property type="match status" value="1"/>
</dbReference>
<dbReference type="PANTHER" id="PTHR44757">
    <property type="entry name" value="DIGUANYLATE CYCLASE DGCP"/>
    <property type="match status" value="1"/>
</dbReference>
<dbReference type="GO" id="GO:0071732">
    <property type="term" value="P:cellular response to nitric oxide"/>
    <property type="evidence" value="ECO:0007669"/>
    <property type="project" value="UniProtKB-ARBA"/>
</dbReference>
<dbReference type="PATRIC" id="fig|458.5.peg.1303"/>
<keyword evidence="3" id="KW-0973">c-di-GMP</keyword>
<keyword evidence="9" id="KW-1185">Reference proteome</keyword>
<evidence type="ECO:0000259" key="5">
    <source>
        <dbReference type="PROSITE" id="PS50113"/>
    </source>
</evidence>
<evidence type="ECO:0000256" key="3">
    <source>
        <dbReference type="ARBA" id="ARBA00022636"/>
    </source>
</evidence>
<dbReference type="PANTHER" id="PTHR44757:SF2">
    <property type="entry name" value="BIOFILM ARCHITECTURE MAINTENANCE PROTEIN MBAA"/>
    <property type="match status" value="1"/>
</dbReference>
<feature type="domain" description="GGDEF" evidence="7">
    <location>
        <begin position="370"/>
        <end position="503"/>
    </location>
</feature>
<feature type="domain" description="EAL" evidence="6">
    <location>
        <begin position="512"/>
        <end position="766"/>
    </location>
</feature>
<gene>
    <name evidence="8" type="ORF">Lrub_1261</name>
</gene>
<reference evidence="8 9" key="1">
    <citation type="submission" date="2015-11" db="EMBL/GenBank/DDBJ databases">
        <title>Genomic analysis of 38 Legionella species identifies large and diverse effector repertoires.</title>
        <authorList>
            <person name="Burstein D."/>
            <person name="Amaro F."/>
            <person name="Zusman T."/>
            <person name="Lifshitz Z."/>
            <person name="Cohen O."/>
            <person name="Gilbert J.A."/>
            <person name="Pupko T."/>
            <person name="Shuman H.A."/>
            <person name="Segal G."/>
        </authorList>
    </citation>
    <scope>NUCLEOTIDE SEQUENCE [LARGE SCALE GENOMIC DNA]</scope>
    <source>
        <strain evidence="8 9">WA-270A-C2</strain>
    </source>
</reference>
<accession>A0A0W0XX59</accession>
<dbReference type="GO" id="GO:0071111">
    <property type="term" value="F:cyclic-guanylate-specific phosphodiesterase activity"/>
    <property type="evidence" value="ECO:0007669"/>
    <property type="project" value="UniProtKB-EC"/>
</dbReference>
<dbReference type="STRING" id="458.Lrub_1261"/>
<evidence type="ECO:0000256" key="1">
    <source>
        <dbReference type="ARBA" id="ARBA00001946"/>
    </source>
</evidence>
<dbReference type="InterPro" id="IPR043128">
    <property type="entry name" value="Rev_trsase/Diguanyl_cyclase"/>
</dbReference>
<evidence type="ECO:0000256" key="4">
    <source>
        <dbReference type="ARBA" id="ARBA00051114"/>
    </source>
</evidence>
<dbReference type="CDD" id="cd01949">
    <property type="entry name" value="GGDEF"/>
    <property type="match status" value="1"/>
</dbReference>
<name>A0A0W0XX59_9GAMM</name>
<dbReference type="FunFam" id="3.20.20.450:FF:000001">
    <property type="entry name" value="Cyclic di-GMP phosphodiesterase yahA"/>
    <property type="match status" value="1"/>
</dbReference>
<dbReference type="Pfam" id="PF13188">
    <property type="entry name" value="PAS_8"/>
    <property type="match status" value="1"/>
</dbReference>
<dbReference type="InterPro" id="IPR035919">
    <property type="entry name" value="EAL_sf"/>
</dbReference>
<dbReference type="AlphaFoldDB" id="A0A0W0XX59"/>
<evidence type="ECO:0000259" key="7">
    <source>
        <dbReference type="PROSITE" id="PS50887"/>
    </source>
</evidence>
<dbReference type="InterPro" id="IPR052155">
    <property type="entry name" value="Biofilm_reg_signaling"/>
</dbReference>
<dbReference type="PROSITE" id="PS50887">
    <property type="entry name" value="GGDEF"/>
    <property type="match status" value="1"/>
</dbReference>
<dbReference type="EMBL" id="LNYT01000007">
    <property type="protein sequence ID" value="KTD48910.1"/>
    <property type="molecule type" value="Genomic_DNA"/>
</dbReference>
<dbReference type="Pfam" id="PF00990">
    <property type="entry name" value="GGDEF"/>
    <property type="match status" value="1"/>
</dbReference>
<dbReference type="Gene3D" id="3.30.70.270">
    <property type="match status" value="1"/>
</dbReference>
<dbReference type="CDD" id="cd00130">
    <property type="entry name" value="PAS"/>
    <property type="match status" value="1"/>
</dbReference>
<dbReference type="Gene3D" id="3.20.20.450">
    <property type="entry name" value="EAL domain"/>
    <property type="match status" value="1"/>
</dbReference>
<sequence>MGRQEIDYEKVASAAEILKQRGEEPSLTSVCEELAILSLTPQLSAYLEKWYHTQPEFQRSINVPLSDNIQIEASDVLEKNVELEKSLSLLRATLESTADGIMMVNGKGQVVDWNQKFVEMWRIPSHMLESGTESIGFEYILEQLSNPAAVIADVQYLYENPEWQGELPVLHFKDGRIFERYTQPQRVGNEIVGRVYSFRDVTQKRMSDDQLRIRERAIEASTHGVAIIDITKANQPIIYVNKAFERITAHTESQTIGQNLAQLLGTKTDHVNQKRIALAIRELREETVELESYRRNGELFWCELSVAPVSDSFGKVKHFVCIINDITQRREMEKQLVRQATHDSLTELPNRVLLMDRVEQAILQAKKKGSILAFLFLDLDRFKMTNDTLGHSIGDKLLQAVSNRLLIATNDFDTVARLGGDEFVILLQDISNEKQAQQMAQELLHMIEKPFQVDQHSLKITGSIGISYYPKDGLDYESLMKNADLSMYHAKDSGRNNYRVFEPEMNRRVINHMQLDNALRDALKRNEFYLVYQPLVDLRIDKVVGVEALIRWESHLLGSVSPIDFIGMAEENGMIIDIGRWVLEEACTQAVQWHKEGYDDLSVAVNISGRQFRQSSLPEVITEVLQKTGLKPRNLELELTESLLVDDIERAVQTMYRLKDMGIKLVIDDFGTGYSSLSYLKQFPVDKLKIDRSFISELVNVENDAAIARAIINLGHSLNLEVLAEGVETELQKKFIVEHGCDYAQGYYFKPPHKASSIKEYIAQYFKKS</sequence>
<dbReference type="InterPro" id="IPR000014">
    <property type="entry name" value="PAS"/>
</dbReference>
<dbReference type="SMART" id="SM00091">
    <property type="entry name" value="PAS"/>
    <property type="match status" value="2"/>
</dbReference>
<feature type="domain" description="PAC" evidence="5">
    <location>
        <begin position="286"/>
        <end position="338"/>
    </location>
</feature>
<dbReference type="InterPro" id="IPR001633">
    <property type="entry name" value="EAL_dom"/>
</dbReference>
<evidence type="ECO:0000256" key="2">
    <source>
        <dbReference type="ARBA" id="ARBA00012282"/>
    </source>
</evidence>
<evidence type="ECO:0000313" key="8">
    <source>
        <dbReference type="EMBL" id="KTD48910.1"/>
    </source>
</evidence>
<comment type="catalytic activity">
    <reaction evidence="4">
        <text>3',3'-c-di-GMP + H2O = 5'-phosphoguanylyl(3'-&gt;5')guanosine + H(+)</text>
        <dbReference type="Rhea" id="RHEA:24902"/>
        <dbReference type="ChEBI" id="CHEBI:15377"/>
        <dbReference type="ChEBI" id="CHEBI:15378"/>
        <dbReference type="ChEBI" id="CHEBI:58754"/>
        <dbReference type="ChEBI" id="CHEBI:58805"/>
        <dbReference type="EC" id="3.1.4.52"/>
    </reaction>
    <physiologicalReaction direction="left-to-right" evidence="4">
        <dbReference type="Rhea" id="RHEA:24903"/>
    </physiologicalReaction>
</comment>
<dbReference type="PROSITE" id="PS50883">
    <property type="entry name" value="EAL"/>
    <property type="match status" value="1"/>
</dbReference>
<proteinExistence type="predicted"/>